<evidence type="ECO:0000256" key="6">
    <source>
        <dbReference type="ARBA" id="ARBA00022806"/>
    </source>
</evidence>
<dbReference type="Pfam" id="PF00271">
    <property type="entry name" value="Helicase_C"/>
    <property type="match status" value="1"/>
</dbReference>
<feature type="domain" description="RING-type" evidence="11">
    <location>
        <begin position="432"/>
        <end position="502"/>
    </location>
</feature>
<keyword evidence="8" id="KW-0067">ATP-binding</keyword>
<organism evidence="14 15">
    <name type="scientific">Fistulina hepatica ATCC 64428</name>
    <dbReference type="NCBI Taxonomy" id="1128425"/>
    <lineage>
        <taxon>Eukaryota</taxon>
        <taxon>Fungi</taxon>
        <taxon>Dikarya</taxon>
        <taxon>Basidiomycota</taxon>
        <taxon>Agaricomycotina</taxon>
        <taxon>Agaricomycetes</taxon>
        <taxon>Agaricomycetidae</taxon>
        <taxon>Agaricales</taxon>
        <taxon>Fistulinaceae</taxon>
        <taxon>Fistulina</taxon>
    </lineage>
</organism>
<name>A0A0D7A1L0_9AGAR</name>
<dbReference type="GO" id="GO:0005737">
    <property type="term" value="C:cytoplasm"/>
    <property type="evidence" value="ECO:0007669"/>
    <property type="project" value="TreeGrafter"/>
</dbReference>
<keyword evidence="2" id="KW-0479">Metal-binding</keyword>
<dbReference type="SMART" id="SM00490">
    <property type="entry name" value="HELICc"/>
    <property type="match status" value="1"/>
</dbReference>
<dbReference type="CDD" id="cd18793">
    <property type="entry name" value="SF2_C_SNF"/>
    <property type="match status" value="1"/>
</dbReference>
<evidence type="ECO:0000256" key="8">
    <source>
        <dbReference type="ARBA" id="ARBA00022840"/>
    </source>
</evidence>
<evidence type="ECO:0000256" key="4">
    <source>
        <dbReference type="ARBA" id="ARBA00022771"/>
    </source>
</evidence>
<keyword evidence="3" id="KW-0547">Nucleotide-binding</keyword>
<dbReference type="PROSITE" id="PS51194">
    <property type="entry name" value="HELICASE_CTER"/>
    <property type="match status" value="1"/>
</dbReference>
<dbReference type="PROSITE" id="PS00518">
    <property type="entry name" value="ZF_RING_1"/>
    <property type="match status" value="1"/>
</dbReference>
<dbReference type="OrthoDB" id="423559at2759"/>
<dbReference type="InterPro" id="IPR038718">
    <property type="entry name" value="SNF2-like_sf"/>
</dbReference>
<dbReference type="InterPro" id="IPR017907">
    <property type="entry name" value="Znf_RING_CS"/>
</dbReference>
<evidence type="ECO:0000259" key="11">
    <source>
        <dbReference type="PROSITE" id="PS50089"/>
    </source>
</evidence>
<dbReference type="PROSITE" id="PS50089">
    <property type="entry name" value="ZF_RING_2"/>
    <property type="match status" value="1"/>
</dbReference>
<keyword evidence="5" id="KW-0378">Hydrolase</keyword>
<feature type="domain" description="Helicase ATP-binding" evidence="12">
    <location>
        <begin position="70"/>
        <end position="251"/>
    </location>
</feature>
<dbReference type="Gene3D" id="3.40.50.300">
    <property type="entry name" value="P-loop containing nucleotide triphosphate hydrolases"/>
    <property type="match status" value="1"/>
</dbReference>
<keyword evidence="6" id="KW-0347">Helicase</keyword>
<keyword evidence="7" id="KW-0862">Zinc</keyword>
<evidence type="ECO:0000256" key="5">
    <source>
        <dbReference type="ARBA" id="ARBA00022801"/>
    </source>
</evidence>
<dbReference type="GO" id="GO:0008270">
    <property type="term" value="F:zinc ion binding"/>
    <property type="evidence" value="ECO:0007669"/>
    <property type="project" value="UniProtKB-KW"/>
</dbReference>
<evidence type="ECO:0000259" key="12">
    <source>
        <dbReference type="PROSITE" id="PS51192"/>
    </source>
</evidence>
<evidence type="ECO:0000313" key="15">
    <source>
        <dbReference type="Proteomes" id="UP000054144"/>
    </source>
</evidence>
<dbReference type="SMART" id="SM00184">
    <property type="entry name" value="RING"/>
    <property type="match status" value="1"/>
</dbReference>
<dbReference type="SMART" id="SM00487">
    <property type="entry name" value="DEXDc"/>
    <property type="match status" value="1"/>
</dbReference>
<evidence type="ECO:0000256" key="10">
    <source>
        <dbReference type="SAM" id="MobiDB-lite"/>
    </source>
</evidence>
<dbReference type="InterPro" id="IPR001841">
    <property type="entry name" value="Znf_RING"/>
</dbReference>
<dbReference type="PANTHER" id="PTHR45626">
    <property type="entry name" value="TRANSCRIPTION TERMINATION FACTOR 2-RELATED"/>
    <property type="match status" value="1"/>
</dbReference>
<dbReference type="Pfam" id="PF00176">
    <property type="entry name" value="SNF2-rel_dom"/>
    <property type="match status" value="1"/>
</dbReference>
<dbReference type="GO" id="GO:0005524">
    <property type="term" value="F:ATP binding"/>
    <property type="evidence" value="ECO:0007669"/>
    <property type="project" value="UniProtKB-KW"/>
</dbReference>
<evidence type="ECO:0000256" key="1">
    <source>
        <dbReference type="ARBA" id="ARBA00007025"/>
    </source>
</evidence>
<evidence type="ECO:0000256" key="7">
    <source>
        <dbReference type="ARBA" id="ARBA00022833"/>
    </source>
</evidence>
<dbReference type="InterPro" id="IPR050628">
    <property type="entry name" value="SNF2_RAD54_helicase_TF"/>
</dbReference>
<proteinExistence type="inferred from homology"/>
<evidence type="ECO:0000256" key="3">
    <source>
        <dbReference type="ARBA" id="ARBA00022741"/>
    </source>
</evidence>
<feature type="domain" description="Helicase C-terminal" evidence="13">
    <location>
        <begin position="656"/>
        <end position="815"/>
    </location>
</feature>
<dbReference type="GO" id="GO:0000724">
    <property type="term" value="P:double-strand break repair via homologous recombination"/>
    <property type="evidence" value="ECO:0007669"/>
    <property type="project" value="TreeGrafter"/>
</dbReference>
<dbReference type="InterPro" id="IPR027417">
    <property type="entry name" value="P-loop_NTPase"/>
</dbReference>
<accession>A0A0D7A1L0</accession>
<feature type="region of interest" description="Disordered" evidence="10">
    <location>
        <begin position="541"/>
        <end position="575"/>
    </location>
</feature>
<comment type="similarity">
    <text evidence="1">Belongs to the SNF2/RAD54 helicase family.</text>
</comment>
<dbReference type="PROSITE" id="PS51192">
    <property type="entry name" value="HELICASE_ATP_BIND_1"/>
    <property type="match status" value="1"/>
</dbReference>
<dbReference type="GO" id="GO:0004386">
    <property type="term" value="F:helicase activity"/>
    <property type="evidence" value="ECO:0007669"/>
    <property type="project" value="UniProtKB-KW"/>
</dbReference>
<dbReference type="GO" id="GO:0008094">
    <property type="term" value="F:ATP-dependent activity, acting on DNA"/>
    <property type="evidence" value="ECO:0007669"/>
    <property type="project" value="TreeGrafter"/>
</dbReference>
<evidence type="ECO:0000256" key="2">
    <source>
        <dbReference type="ARBA" id="ARBA00022723"/>
    </source>
</evidence>
<evidence type="ECO:0000259" key="13">
    <source>
        <dbReference type="PROSITE" id="PS51194"/>
    </source>
</evidence>
<dbReference type="InterPro" id="IPR013083">
    <property type="entry name" value="Znf_RING/FYVE/PHD"/>
</dbReference>
<dbReference type="InterPro" id="IPR014001">
    <property type="entry name" value="Helicase_ATP-bd"/>
</dbReference>
<dbReference type="Gene3D" id="3.40.50.10810">
    <property type="entry name" value="Tandem AAA-ATPase domain"/>
    <property type="match status" value="1"/>
</dbReference>
<dbReference type="Gene3D" id="3.30.40.10">
    <property type="entry name" value="Zinc/RING finger domain, C3HC4 (zinc finger)"/>
    <property type="match status" value="1"/>
</dbReference>
<evidence type="ECO:0000256" key="9">
    <source>
        <dbReference type="PROSITE-ProRule" id="PRU00175"/>
    </source>
</evidence>
<dbReference type="PANTHER" id="PTHR45626:SF16">
    <property type="entry name" value="ATP-DEPENDENT HELICASE ULS1"/>
    <property type="match status" value="1"/>
</dbReference>
<dbReference type="AlphaFoldDB" id="A0A0D7A1L0"/>
<dbReference type="InterPro" id="IPR049730">
    <property type="entry name" value="SNF2/RAD54-like_C"/>
</dbReference>
<reference evidence="14 15" key="1">
    <citation type="journal article" date="2015" name="Fungal Genet. Biol.">
        <title>Evolution of novel wood decay mechanisms in Agaricales revealed by the genome sequences of Fistulina hepatica and Cylindrobasidium torrendii.</title>
        <authorList>
            <person name="Floudas D."/>
            <person name="Held B.W."/>
            <person name="Riley R."/>
            <person name="Nagy L.G."/>
            <person name="Koehler G."/>
            <person name="Ransdell A.S."/>
            <person name="Younus H."/>
            <person name="Chow J."/>
            <person name="Chiniquy J."/>
            <person name="Lipzen A."/>
            <person name="Tritt A."/>
            <person name="Sun H."/>
            <person name="Haridas S."/>
            <person name="LaButti K."/>
            <person name="Ohm R.A."/>
            <person name="Kues U."/>
            <person name="Blanchette R.A."/>
            <person name="Grigoriev I.V."/>
            <person name="Minto R.E."/>
            <person name="Hibbett D.S."/>
        </authorList>
    </citation>
    <scope>NUCLEOTIDE SEQUENCE [LARGE SCALE GENOMIC DNA]</scope>
    <source>
        <strain evidence="14 15">ATCC 64428</strain>
    </source>
</reference>
<evidence type="ECO:0000313" key="14">
    <source>
        <dbReference type="EMBL" id="KIY44892.1"/>
    </source>
</evidence>
<dbReference type="CDD" id="cd18008">
    <property type="entry name" value="DEXDc_SHPRH-like"/>
    <property type="match status" value="1"/>
</dbReference>
<gene>
    <name evidence="14" type="ORF">FISHEDRAFT_50412</name>
</gene>
<dbReference type="GO" id="GO:0016787">
    <property type="term" value="F:hydrolase activity"/>
    <property type="evidence" value="ECO:0007669"/>
    <property type="project" value="UniProtKB-KW"/>
</dbReference>
<dbReference type="SUPFAM" id="SSF57850">
    <property type="entry name" value="RING/U-box"/>
    <property type="match status" value="1"/>
</dbReference>
<sequence length="833" mass="94660">APVRAIDLAGPDQELRMAEFVTRALESHTHGLTVKKAGEKLGLHDKRDILPGMEVRLLPHQVIGVSWMIDKEKGRDKGGILADDMGLGKTVQMIATMAINMPAHDTPHRTTLIVVPAALLQQWKDEIDTKTNELFEVHIYHGKDKLKSRADVEARDVVITSYQTLNSDFAVPRDIEEESRASWLRKNGGPLARTHFYRVIADEAQFIRNRTTQSSLSLAYVRADYRWCLTGTPVTNTLADIYGLLRFGKFRPWNDYPSFADHVIRCQVQDALLAGQRAQAILEPIIMRRRKDGMLEGEPLLQLPPRDIEMVELEFTPDEREIYDSFEKEMALRINKFIREDTVKTNHVYILVLILRLRQLCCHPNLTLAQSEELDDPTALIGSDNEKEVSRARKLMGIAWVDMVRLQTFSFLRRVQVGTSDALDDEGAVESCPVCSEMFMGDNGRLLKCGHEICADCLTDRKNSEIAHDGIFGERSEKDNMKEERKYEEALAKGWRPCPTCKEMCDFDKVFKSVAFQPTEAEIRDDFKRKAKKNPLKRSSCESLSDCEDVPEKKPKKEKTFEERGIDDSDDDLPDVADLFVQPATKRRKTPTKVWCKTGLRNRSDSDDDEPGASISVRRPTNGGRKRGKNMKTAGISDALMSTWSRGDDDLEPSTKMMKLISYIQEWDCTGDKIICYSQWTSMLDLIEILFSRYGIRNLRFDGKMNRTQRDEVLAQFKKSGGPRVMLISTKCGSVGLNLVSANRIVNMDLSWNYAAESQAYDRCHRIGQEKPVFVKRLVVTDTIEERMLKLQDVKTGLAEAALGEGSGTKLHSLSVKDIKYVRSSLLRLYRSC</sequence>
<dbReference type="EMBL" id="KN882064">
    <property type="protein sequence ID" value="KIY44892.1"/>
    <property type="molecule type" value="Genomic_DNA"/>
</dbReference>
<feature type="region of interest" description="Disordered" evidence="10">
    <location>
        <begin position="599"/>
        <end position="632"/>
    </location>
</feature>
<dbReference type="SUPFAM" id="SSF52540">
    <property type="entry name" value="P-loop containing nucleoside triphosphate hydrolases"/>
    <property type="match status" value="2"/>
</dbReference>
<dbReference type="Proteomes" id="UP000054144">
    <property type="component" value="Unassembled WGS sequence"/>
</dbReference>
<dbReference type="GO" id="GO:0005634">
    <property type="term" value="C:nucleus"/>
    <property type="evidence" value="ECO:0007669"/>
    <property type="project" value="TreeGrafter"/>
</dbReference>
<keyword evidence="15" id="KW-1185">Reference proteome</keyword>
<dbReference type="InterPro" id="IPR001650">
    <property type="entry name" value="Helicase_C-like"/>
</dbReference>
<protein>
    <recommendedName>
        <fullName evidence="16">P-loop containing nucleoside triphosphate hydrolase protein</fullName>
    </recommendedName>
</protein>
<keyword evidence="4 9" id="KW-0863">Zinc-finger</keyword>
<feature type="non-terminal residue" evidence="14">
    <location>
        <position position="1"/>
    </location>
</feature>
<evidence type="ECO:0008006" key="16">
    <source>
        <dbReference type="Google" id="ProtNLM"/>
    </source>
</evidence>
<feature type="compositionally biased region" description="Basic and acidic residues" evidence="10">
    <location>
        <begin position="550"/>
        <end position="567"/>
    </location>
</feature>
<dbReference type="InterPro" id="IPR000330">
    <property type="entry name" value="SNF2_N"/>
</dbReference>